<accession>A0A7S3JWS6</accession>
<sequence>MIPKKKKTIAELWDDDDDDAKHDETEHSQKENSEPISNGGERKKTTAKRTPPGRSKSTSSAATISSDPIHNKRKRRSDVSSDIDIFDTSQWDAIIEQSAVQNIRKYQVNTSNIFWLKTGKDYYAEPRKKMYDWRPGYALTEDERHDLDLPEPVAGNLFCQVFDDTAFFPWDSPKEMKRSDTRKFGVKDWNTASRQGLQRNLPPAEYAAVFERGAIPALQAAFQNEKATPNQSSQSSDDTCFHHGWGLDKNGVEEEEYDYTDDLRPIFIKAVGRSHRRLIDLILEPKLFTYRQARDVVARQNKQNDDDSHLYTRLKQVIHEALDKFTSQSHTDILRTASETLEQFQQGTLISYLRELERGKM</sequence>
<name>A0A7S3JWS6_9STRA</name>
<evidence type="ECO:0000256" key="1">
    <source>
        <dbReference type="SAM" id="MobiDB-lite"/>
    </source>
</evidence>
<reference evidence="2" key="1">
    <citation type="submission" date="2021-01" db="EMBL/GenBank/DDBJ databases">
        <authorList>
            <person name="Corre E."/>
            <person name="Pelletier E."/>
            <person name="Niang G."/>
            <person name="Scheremetjew M."/>
            <person name="Finn R."/>
            <person name="Kale V."/>
            <person name="Holt S."/>
            <person name="Cochrane G."/>
            <person name="Meng A."/>
            <person name="Brown T."/>
            <person name="Cohen L."/>
        </authorList>
    </citation>
    <scope>NUCLEOTIDE SEQUENCE</scope>
    <source>
        <strain evidence="2">CCMP1510</strain>
    </source>
</reference>
<proteinExistence type="predicted"/>
<feature type="region of interest" description="Disordered" evidence="1">
    <location>
        <begin position="1"/>
        <end position="79"/>
    </location>
</feature>
<protein>
    <submittedName>
        <fullName evidence="2">Uncharacterized protein</fullName>
    </submittedName>
</protein>
<dbReference type="EMBL" id="HBIJ01008731">
    <property type="protein sequence ID" value="CAE0365411.1"/>
    <property type="molecule type" value="Transcribed_RNA"/>
</dbReference>
<feature type="compositionally biased region" description="Basic and acidic residues" evidence="1">
    <location>
        <begin position="19"/>
        <end position="33"/>
    </location>
</feature>
<evidence type="ECO:0000313" key="2">
    <source>
        <dbReference type="EMBL" id="CAE0365411.1"/>
    </source>
</evidence>
<feature type="compositionally biased region" description="Low complexity" evidence="1">
    <location>
        <begin position="55"/>
        <end position="66"/>
    </location>
</feature>
<gene>
    <name evidence="2" type="ORF">ALAG00032_LOCUS6154</name>
</gene>
<dbReference type="AlphaFoldDB" id="A0A7S3JWS6"/>
<organism evidence="2">
    <name type="scientific">Aureoumbra lagunensis</name>
    <dbReference type="NCBI Taxonomy" id="44058"/>
    <lineage>
        <taxon>Eukaryota</taxon>
        <taxon>Sar</taxon>
        <taxon>Stramenopiles</taxon>
        <taxon>Ochrophyta</taxon>
        <taxon>Pelagophyceae</taxon>
        <taxon>Pelagomonadales</taxon>
        <taxon>Aureoumbra</taxon>
    </lineage>
</organism>